<proteinExistence type="predicted"/>
<dbReference type="Proteomes" id="UP000250166">
    <property type="component" value="Unassembled WGS sequence"/>
</dbReference>
<accession>A0A2X3AX24</accession>
<feature type="domain" description="Lipid/polyisoprenoid-binding YceI-like" evidence="1">
    <location>
        <begin position="2"/>
        <end position="163"/>
    </location>
</feature>
<organism evidence="2 3">
    <name type="scientific">Helicobacter fennelliae</name>
    <dbReference type="NCBI Taxonomy" id="215"/>
    <lineage>
        <taxon>Bacteria</taxon>
        <taxon>Pseudomonadati</taxon>
        <taxon>Campylobacterota</taxon>
        <taxon>Epsilonproteobacteria</taxon>
        <taxon>Campylobacterales</taxon>
        <taxon>Helicobacteraceae</taxon>
        <taxon>Helicobacter</taxon>
    </lineage>
</organism>
<evidence type="ECO:0000313" key="3">
    <source>
        <dbReference type="Proteomes" id="UP000250166"/>
    </source>
</evidence>
<reference evidence="2 3" key="1">
    <citation type="submission" date="2018-06" db="EMBL/GenBank/DDBJ databases">
        <authorList>
            <consortium name="Pathogen Informatics"/>
            <person name="Doyle S."/>
        </authorList>
    </citation>
    <scope>NUCLEOTIDE SEQUENCE [LARGE SCALE GENOMIC DNA]</scope>
    <source>
        <strain evidence="2 3">NCTC13102</strain>
    </source>
</reference>
<dbReference type="SMART" id="SM00867">
    <property type="entry name" value="YceI"/>
    <property type="match status" value="1"/>
</dbReference>
<evidence type="ECO:0000259" key="1">
    <source>
        <dbReference type="SMART" id="SM00867"/>
    </source>
</evidence>
<dbReference type="PANTHER" id="PTHR34406">
    <property type="entry name" value="PROTEIN YCEI"/>
    <property type="match status" value="1"/>
</dbReference>
<dbReference type="Pfam" id="PF04264">
    <property type="entry name" value="YceI"/>
    <property type="match status" value="1"/>
</dbReference>
<dbReference type="AlphaFoldDB" id="A0A2X3AX24"/>
<dbReference type="RefSeq" id="WP_023947544.1">
    <property type="nucleotide sequence ID" value="NZ_UAWL01000006.1"/>
</dbReference>
<dbReference type="SUPFAM" id="SSF101874">
    <property type="entry name" value="YceI-like"/>
    <property type="match status" value="1"/>
</dbReference>
<evidence type="ECO:0000313" key="2">
    <source>
        <dbReference type="EMBL" id="SQB97388.1"/>
    </source>
</evidence>
<protein>
    <submittedName>
        <fullName evidence="2">Secreted protein</fullName>
    </submittedName>
</protein>
<name>A0A2X3AX24_9HELI</name>
<dbReference type="EMBL" id="UAWL01000006">
    <property type="protein sequence ID" value="SQB97388.1"/>
    <property type="molecule type" value="Genomic_DNA"/>
</dbReference>
<sequence length="166" mass="18650">MPFDIDKKHSAISFSLTHLGISEQNGIFREFGGSLEIDTGTAHIKALEGWVEIASIDTNTKERDTNLQSEEFFSTKSFARAYFKAKEIKNGSVLADLTIKGITKEVFFDLKISQIIINQRTKKPTIDIMLTATINRKDFKIGEDVLNAVLNDKIALKIQLQATQKE</sequence>
<dbReference type="PANTHER" id="PTHR34406:SF1">
    <property type="entry name" value="PROTEIN YCEI"/>
    <property type="match status" value="1"/>
</dbReference>
<gene>
    <name evidence="2" type="ORF">NCTC13102_00119</name>
</gene>
<dbReference type="InterPro" id="IPR036761">
    <property type="entry name" value="TTHA0802/YceI-like_sf"/>
</dbReference>
<dbReference type="Gene3D" id="2.40.128.110">
    <property type="entry name" value="Lipid/polyisoprenoid-binding, YceI-like"/>
    <property type="match status" value="1"/>
</dbReference>
<dbReference type="InterPro" id="IPR007372">
    <property type="entry name" value="Lipid/polyisoprenoid-bd_YceI"/>
</dbReference>